<dbReference type="RefSeq" id="WP_207353118.1">
    <property type="nucleotide sequence ID" value="NZ_JAFMPY010000046.1"/>
</dbReference>
<feature type="chain" id="PRO_5045952942" evidence="3">
    <location>
        <begin position="27"/>
        <end position="172"/>
    </location>
</feature>
<feature type="coiled-coil region" evidence="1">
    <location>
        <begin position="95"/>
        <end position="122"/>
    </location>
</feature>
<keyword evidence="5" id="KW-1185">Reference proteome</keyword>
<protein>
    <submittedName>
        <fullName evidence="4">Uncharacterized protein</fullName>
    </submittedName>
</protein>
<feature type="region of interest" description="Disordered" evidence="2">
    <location>
        <begin position="151"/>
        <end position="172"/>
    </location>
</feature>
<proteinExistence type="predicted"/>
<organism evidence="4 5">
    <name type="scientific">Jiella sonneratiae</name>
    <dbReference type="NCBI Taxonomy" id="2816856"/>
    <lineage>
        <taxon>Bacteria</taxon>
        <taxon>Pseudomonadati</taxon>
        <taxon>Pseudomonadota</taxon>
        <taxon>Alphaproteobacteria</taxon>
        <taxon>Hyphomicrobiales</taxon>
        <taxon>Aurantimonadaceae</taxon>
        <taxon>Jiella</taxon>
    </lineage>
</organism>
<keyword evidence="3" id="KW-0732">Signal</keyword>
<accession>A0ABS3J9Y6</accession>
<keyword evidence="1" id="KW-0175">Coiled coil</keyword>
<sequence length="172" mass="17172">MTTARGSKAAAIGAVLLLAAAPGASAQSSALGAGTGAAAAVGINAGVGEGAPGRYQIVTIDGAVARLDTATGAVATCRVESRLVACGDASPGPAATGGEMRLRDLERRVSALEAELARGGSALTGSDETDMAIERMQKLFRGFADIVKELEDDRDSDRNAKGGSDGRAPDRT</sequence>
<comment type="caution">
    <text evidence="4">The sequence shown here is derived from an EMBL/GenBank/DDBJ whole genome shotgun (WGS) entry which is preliminary data.</text>
</comment>
<gene>
    <name evidence="4" type="ORF">J1C47_22820</name>
</gene>
<dbReference type="Proteomes" id="UP000664288">
    <property type="component" value="Unassembled WGS sequence"/>
</dbReference>
<evidence type="ECO:0000256" key="3">
    <source>
        <dbReference type="SAM" id="SignalP"/>
    </source>
</evidence>
<evidence type="ECO:0000256" key="1">
    <source>
        <dbReference type="SAM" id="Coils"/>
    </source>
</evidence>
<evidence type="ECO:0000313" key="5">
    <source>
        <dbReference type="Proteomes" id="UP000664288"/>
    </source>
</evidence>
<feature type="compositionally biased region" description="Basic and acidic residues" evidence="2">
    <location>
        <begin position="151"/>
        <end position="160"/>
    </location>
</feature>
<evidence type="ECO:0000256" key="2">
    <source>
        <dbReference type="SAM" id="MobiDB-lite"/>
    </source>
</evidence>
<evidence type="ECO:0000313" key="4">
    <source>
        <dbReference type="EMBL" id="MBO0906492.1"/>
    </source>
</evidence>
<reference evidence="4 5" key="1">
    <citation type="submission" date="2021-03" db="EMBL/GenBank/DDBJ databases">
        <title>Whole genome sequence of Jiella sp. MQZ13P-4.</title>
        <authorList>
            <person name="Tuo L."/>
        </authorList>
    </citation>
    <scope>NUCLEOTIDE SEQUENCE [LARGE SCALE GENOMIC DNA]</scope>
    <source>
        <strain evidence="4 5">MQZ13P-4</strain>
    </source>
</reference>
<dbReference type="EMBL" id="JAFMPY010000046">
    <property type="protein sequence ID" value="MBO0906492.1"/>
    <property type="molecule type" value="Genomic_DNA"/>
</dbReference>
<name>A0ABS3J9Y6_9HYPH</name>
<feature type="signal peptide" evidence="3">
    <location>
        <begin position="1"/>
        <end position="26"/>
    </location>
</feature>